<proteinExistence type="predicted"/>
<dbReference type="Proteomes" id="UP000594097">
    <property type="component" value="Segment"/>
</dbReference>
<dbReference type="KEGG" id="vg:65130416"/>
<name>A0A7M1S085_9CAUD</name>
<dbReference type="GeneID" id="65130416"/>
<reference evidence="1 2" key="1">
    <citation type="submission" date="2020-07" db="EMBL/GenBank/DDBJ databases">
        <title>Taxonomic proposal: Crassvirales, a new order of highly abundant and diverse bacterial viruses.</title>
        <authorList>
            <person name="Shkoporov A.N."/>
            <person name="Stockdale S.R."/>
            <person name="Guerin E."/>
            <person name="Ross R.P."/>
            <person name="Hill C."/>
        </authorList>
    </citation>
    <scope>NUCLEOTIDE SEQUENCE [LARGE SCALE GENOMIC DNA]</scope>
</reference>
<dbReference type="EMBL" id="MT774393">
    <property type="protein sequence ID" value="QOR59804.1"/>
    <property type="molecule type" value="Genomic_DNA"/>
</dbReference>
<keyword evidence="2" id="KW-1185">Reference proteome</keyword>
<sequence>MYNTIKELHIEIEQRISEITSNRHRSIAPEWIDMVLNRCAIKYIESIVSRKTNYKREGFEDTIKRADDLKSLKRTTGWEEVVIDDENLYGHVLLPGDYLHLISSDSKVIYSKNINDFKHTSKIIISGCIVDFSKFDYSTASDWTKGVVTVNVGRDSEYSFDITDLIPLLVTDEDNEADLFEFITLFIDRLRDYKNNVYWEYFNEQYTNKGIYCFTNDQNPEIKVEFTTSSGTDSFGIICDTSLSVGGDRFMVEDTNYIRGNDVIPSEDISTTLTNYYLNKNRHLNPITELLPDRLNVYYGNNHIVKAVNINYIKKPKPFSSFINQMSDLTITPGFMDLVVSEMLLILKDNSYNVVKQQSNIE</sequence>
<accession>A0A7M1S085</accession>
<evidence type="ECO:0000313" key="1">
    <source>
        <dbReference type="EMBL" id="QOR59804.1"/>
    </source>
</evidence>
<dbReference type="RefSeq" id="YP_010111962.1">
    <property type="nucleotide sequence ID" value="NC_055886.1"/>
</dbReference>
<evidence type="ECO:0000313" key="2">
    <source>
        <dbReference type="Proteomes" id="UP000594097"/>
    </source>
</evidence>
<organism evidence="1 2">
    <name type="scientific">uncultured phage cr127_1</name>
    <dbReference type="NCBI Taxonomy" id="2772077"/>
    <lineage>
        <taxon>Viruses</taxon>
        <taxon>Duplodnaviria</taxon>
        <taxon>Heunggongvirae</taxon>
        <taxon>Uroviricota</taxon>
        <taxon>Caudoviricetes</taxon>
        <taxon>Crassvirales</taxon>
        <taxon>Crevaviridae</taxon>
        <taxon>Doltivirinae</taxon>
        <taxon>Kahucivirus</taxon>
        <taxon>Kahucivirus intestinalis</taxon>
    </lineage>
</organism>
<protein>
    <submittedName>
        <fullName evidence="1">Uncharacterized protein</fullName>
    </submittedName>
</protein>